<dbReference type="SMART" id="SM01004">
    <property type="entry name" value="ALAD"/>
    <property type="match status" value="1"/>
</dbReference>
<dbReference type="UniPathway" id="UPA00251">
    <property type="reaction ID" value="UER00318"/>
</dbReference>
<dbReference type="CDD" id="cd04823">
    <property type="entry name" value="ALAD_PBGS_aspartate_rich"/>
    <property type="match status" value="1"/>
</dbReference>
<proteinExistence type="inferred from homology"/>
<comment type="subunit">
    <text evidence="11">Homooctamer.</text>
</comment>
<keyword evidence="10" id="KW-0479">Metal-binding</keyword>
<dbReference type="SUPFAM" id="SSF51569">
    <property type="entry name" value="Aldolase"/>
    <property type="match status" value="1"/>
</dbReference>
<dbReference type="NCBIfam" id="NF006762">
    <property type="entry name" value="PRK09283.1"/>
    <property type="match status" value="1"/>
</dbReference>
<dbReference type="EC" id="4.2.1.24" evidence="3 11"/>
<accession>A0A2T5MFQ6</accession>
<dbReference type="RefSeq" id="WP_107939956.1">
    <property type="nucleotide sequence ID" value="NZ_QANS01000003.1"/>
</dbReference>
<comment type="caution">
    <text evidence="13">The sequence shown here is derived from an EMBL/GenBank/DDBJ whole genome shotgun (WGS) entry which is preliminary data.</text>
</comment>
<feature type="active site" description="Schiff-base intermediate with substrate" evidence="9">
    <location>
        <position position="202"/>
    </location>
</feature>
<evidence type="ECO:0000256" key="8">
    <source>
        <dbReference type="ARBA" id="ARBA00047651"/>
    </source>
</evidence>
<keyword evidence="10" id="KW-0460">Magnesium</keyword>
<dbReference type="Gene3D" id="3.20.20.70">
    <property type="entry name" value="Aldolase class I"/>
    <property type="match status" value="1"/>
</dbReference>
<dbReference type="PANTHER" id="PTHR11458:SF0">
    <property type="entry name" value="DELTA-AMINOLEVULINIC ACID DEHYDRATASE"/>
    <property type="match status" value="1"/>
</dbReference>
<dbReference type="GO" id="GO:0008270">
    <property type="term" value="F:zinc ion binding"/>
    <property type="evidence" value="ECO:0007669"/>
    <property type="project" value="TreeGrafter"/>
</dbReference>
<dbReference type="PRINTS" id="PR00144">
    <property type="entry name" value="DALDHYDRTASE"/>
</dbReference>
<evidence type="ECO:0000256" key="7">
    <source>
        <dbReference type="ARBA" id="ARBA00023244"/>
    </source>
</evidence>
<dbReference type="Proteomes" id="UP000244248">
    <property type="component" value="Unassembled WGS sequence"/>
</dbReference>
<evidence type="ECO:0000313" key="14">
    <source>
        <dbReference type="Proteomes" id="UP000244248"/>
    </source>
</evidence>
<comment type="similarity">
    <text evidence="2 12">Belongs to the ALAD family.</text>
</comment>
<name>A0A2T5MFQ6_9GAMM</name>
<dbReference type="Pfam" id="PF00490">
    <property type="entry name" value="ALAD"/>
    <property type="match status" value="1"/>
</dbReference>
<dbReference type="GO" id="GO:0006782">
    <property type="term" value="P:protoporphyrinogen IX biosynthetic process"/>
    <property type="evidence" value="ECO:0007669"/>
    <property type="project" value="UniProtKB-UniPathway"/>
</dbReference>
<evidence type="ECO:0000256" key="11">
    <source>
        <dbReference type="RuleBase" id="RU000515"/>
    </source>
</evidence>
<dbReference type="FunFam" id="3.20.20.70:FF:000019">
    <property type="entry name" value="Delta-aminolevulinic acid dehydratase"/>
    <property type="match status" value="1"/>
</dbReference>
<dbReference type="InterPro" id="IPR030656">
    <property type="entry name" value="ALAD_AS"/>
</dbReference>
<organism evidence="13 14">
    <name type="scientific">Stenotrophobium rhamnosiphilum</name>
    <dbReference type="NCBI Taxonomy" id="2029166"/>
    <lineage>
        <taxon>Bacteria</taxon>
        <taxon>Pseudomonadati</taxon>
        <taxon>Pseudomonadota</taxon>
        <taxon>Gammaproteobacteria</taxon>
        <taxon>Nevskiales</taxon>
        <taxon>Nevskiaceae</taxon>
        <taxon>Stenotrophobium</taxon>
    </lineage>
</organism>
<dbReference type="InterPro" id="IPR001731">
    <property type="entry name" value="ALAD"/>
</dbReference>
<dbReference type="InterPro" id="IPR013785">
    <property type="entry name" value="Aldolase_TIM"/>
</dbReference>
<keyword evidence="6 11" id="KW-0456">Lyase</keyword>
<evidence type="ECO:0000256" key="4">
    <source>
        <dbReference type="ARBA" id="ARBA00020771"/>
    </source>
</evidence>
<dbReference type="PANTHER" id="PTHR11458">
    <property type="entry name" value="DELTA-AMINOLEVULINIC ACID DEHYDRATASE"/>
    <property type="match status" value="1"/>
</dbReference>
<dbReference type="GO" id="GO:0005829">
    <property type="term" value="C:cytosol"/>
    <property type="evidence" value="ECO:0007669"/>
    <property type="project" value="TreeGrafter"/>
</dbReference>
<evidence type="ECO:0000313" key="13">
    <source>
        <dbReference type="EMBL" id="PTU31413.1"/>
    </source>
</evidence>
<dbReference type="GO" id="GO:0004655">
    <property type="term" value="F:porphobilinogen synthase activity"/>
    <property type="evidence" value="ECO:0007669"/>
    <property type="project" value="UniProtKB-EC"/>
</dbReference>
<dbReference type="EMBL" id="QANS01000003">
    <property type="protein sequence ID" value="PTU31413.1"/>
    <property type="molecule type" value="Genomic_DNA"/>
</dbReference>
<evidence type="ECO:0000256" key="2">
    <source>
        <dbReference type="ARBA" id="ARBA00008055"/>
    </source>
</evidence>
<evidence type="ECO:0000256" key="1">
    <source>
        <dbReference type="ARBA" id="ARBA00004694"/>
    </source>
</evidence>
<dbReference type="OrthoDB" id="9805001at2"/>
<reference evidence="13 14" key="1">
    <citation type="submission" date="2018-04" db="EMBL/GenBank/DDBJ databases">
        <title>Novel species isolated from glacier.</title>
        <authorList>
            <person name="Liu Q."/>
            <person name="Xin Y.-H."/>
        </authorList>
    </citation>
    <scope>NUCLEOTIDE SEQUENCE [LARGE SCALE GENOMIC DNA]</scope>
    <source>
        <strain evidence="13 14">GT1R17</strain>
    </source>
</reference>
<gene>
    <name evidence="13" type="ORF">CJD38_08715</name>
</gene>
<sequence length="335" mass="36934">MLVTTGSFPFVRPRRLRQAEFLRSMVRETRLVPQQLIQPLFVAEGALKGPISSMPGVVRLDLEELAREAVELHKLGIGCIALFPVIPPSLKNDEGTEALNPNGLVPRAIAAVKKACPEIAVMVDIALDPYTTHGHDGLLDKNGLVDNDETVEILRRQALVYARAGADIVAPSDMMDGRVGQIRQVLERDGYKNVVILSYAAKYASAFYGPFRDAVGTASALKGDKRNYQMDPANTDEAMREVELDIAEGADIVMVKPGMPYLDIIRRVKDRFEVPVAAYQVSGEYAMLRAAIANGWLDEKKALMEALLCFRRAGADMILTYYAKQAAQWLKESAQ</sequence>
<protein>
    <recommendedName>
        <fullName evidence="4 11">Delta-aminolevulinic acid dehydratase</fullName>
        <ecNumber evidence="3 11">4.2.1.24</ecNumber>
    </recommendedName>
</protein>
<feature type="binding site" evidence="10">
    <location>
        <position position="241"/>
    </location>
    <ligand>
        <name>Mg(2+)</name>
        <dbReference type="ChEBI" id="CHEBI:18420"/>
    </ligand>
</feature>
<evidence type="ECO:0000256" key="9">
    <source>
        <dbReference type="PIRSR" id="PIRSR001415-1"/>
    </source>
</evidence>
<dbReference type="PROSITE" id="PS00169">
    <property type="entry name" value="D_ALA_DEHYDRATASE"/>
    <property type="match status" value="1"/>
</dbReference>
<comment type="catalytic activity">
    <reaction evidence="8 11">
        <text>2 5-aminolevulinate = porphobilinogen + 2 H2O + H(+)</text>
        <dbReference type="Rhea" id="RHEA:24064"/>
        <dbReference type="ChEBI" id="CHEBI:15377"/>
        <dbReference type="ChEBI" id="CHEBI:15378"/>
        <dbReference type="ChEBI" id="CHEBI:58126"/>
        <dbReference type="ChEBI" id="CHEBI:356416"/>
        <dbReference type="EC" id="4.2.1.24"/>
    </reaction>
</comment>
<comment type="pathway">
    <text evidence="1">Porphyrin-containing compound metabolism; protoporphyrin-IX biosynthesis; coproporphyrinogen-III from 5-aminolevulinate: step 1/4.</text>
</comment>
<keyword evidence="5" id="KW-0350">Heme biosynthesis</keyword>
<feature type="active site" description="Schiff-base intermediate with substrate" evidence="9">
    <location>
        <position position="256"/>
    </location>
</feature>
<evidence type="ECO:0000256" key="12">
    <source>
        <dbReference type="RuleBase" id="RU004161"/>
    </source>
</evidence>
<evidence type="ECO:0000256" key="10">
    <source>
        <dbReference type="PIRSR" id="PIRSR001415-5"/>
    </source>
</evidence>
<keyword evidence="14" id="KW-1185">Reference proteome</keyword>
<evidence type="ECO:0000256" key="5">
    <source>
        <dbReference type="ARBA" id="ARBA00023133"/>
    </source>
</evidence>
<dbReference type="PIRSF" id="PIRSF001415">
    <property type="entry name" value="Porphbilin_synth"/>
    <property type="match status" value="1"/>
</dbReference>
<evidence type="ECO:0000256" key="3">
    <source>
        <dbReference type="ARBA" id="ARBA00012053"/>
    </source>
</evidence>
<keyword evidence="7 11" id="KW-0627">Porphyrin biosynthesis</keyword>
<dbReference type="AlphaFoldDB" id="A0A2T5MFQ6"/>
<evidence type="ECO:0000256" key="6">
    <source>
        <dbReference type="ARBA" id="ARBA00023239"/>
    </source>
</evidence>